<dbReference type="Proteomes" id="UP000069902">
    <property type="component" value="Chromosome cPNK"/>
</dbReference>
<dbReference type="Pfam" id="PF13181">
    <property type="entry name" value="TPR_8"/>
    <property type="match status" value="1"/>
</dbReference>
<name>A0A0U5JAC8_9BACT</name>
<proteinExistence type="predicted"/>
<dbReference type="PATRIC" id="fig|389348.3.peg.825"/>
<evidence type="ECO:0000313" key="1">
    <source>
        <dbReference type="EMBL" id="CUI16382.1"/>
    </source>
</evidence>
<dbReference type="Gene3D" id="1.25.40.10">
    <property type="entry name" value="Tetratricopeptide repeat domain"/>
    <property type="match status" value="2"/>
</dbReference>
<keyword evidence="2" id="KW-1185">Reference proteome</keyword>
<reference evidence="2" key="1">
    <citation type="submission" date="2015-09" db="EMBL/GenBank/DDBJ databases">
        <authorList>
            <person name="Bertelli C."/>
        </authorList>
    </citation>
    <scope>NUCLEOTIDE SEQUENCE [LARGE SCALE GENOMIC DNA]</scope>
    <source>
        <strain evidence="2">KNic</strain>
    </source>
</reference>
<dbReference type="SUPFAM" id="SSF48452">
    <property type="entry name" value="TPR-like"/>
    <property type="match status" value="2"/>
</dbReference>
<gene>
    <name evidence="1" type="ORF">PNK_0756</name>
</gene>
<dbReference type="AlphaFoldDB" id="A0A0U5JAC8"/>
<evidence type="ECO:0000313" key="2">
    <source>
        <dbReference type="Proteomes" id="UP000069902"/>
    </source>
</evidence>
<dbReference type="Pfam" id="PF14559">
    <property type="entry name" value="TPR_19"/>
    <property type="match status" value="1"/>
</dbReference>
<dbReference type="EMBL" id="LN879502">
    <property type="protein sequence ID" value="CUI16382.1"/>
    <property type="molecule type" value="Genomic_DNA"/>
</dbReference>
<dbReference type="InterPro" id="IPR011990">
    <property type="entry name" value="TPR-like_helical_dom_sf"/>
</dbReference>
<dbReference type="SMART" id="SM00028">
    <property type="entry name" value="TPR"/>
    <property type="match status" value="3"/>
</dbReference>
<dbReference type="STRING" id="389348.PNK_0756"/>
<dbReference type="KEGG" id="pnl:PNK_0756"/>
<dbReference type="CDD" id="cd09917">
    <property type="entry name" value="F-box_SF"/>
    <property type="match status" value="1"/>
</dbReference>
<accession>A0A0U5JAC8</accession>
<organism evidence="1 2">
    <name type="scientific">Candidatus Protochlamydia naegleriophila</name>
    <dbReference type="NCBI Taxonomy" id="389348"/>
    <lineage>
        <taxon>Bacteria</taxon>
        <taxon>Pseudomonadati</taxon>
        <taxon>Chlamydiota</taxon>
        <taxon>Chlamydiia</taxon>
        <taxon>Parachlamydiales</taxon>
        <taxon>Parachlamydiaceae</taxon>
        <taxon>Candidatus Protochlamydia</taxon>
    </lineage>
</organism>
<dbReference type="InParanoid" id="A0A0U5JAC8"/>
<dbReference type="RefSeq" id="WP_059060396.1">
    <property type="nucleotide sequence ID" value="NZ_LN879502.1"/>
</dbReference>
<protein>
    <submittedName>
        <fullName evidence="1">Uncharacterized protein</fullName>
    </submittedName>
</protein>
<sequence length="537" mass="62067">MTITFNPYYPSFLPSHVPGSRQQTRQVVWNAIPICEDVVEHVFSFLSFKDLLNVERVEKVNGLLTDRAWQRLRKTDHFLADWSECCSLPNSHKWHYLFGAMIQSFVDEKIDRSCSHFEQRTIKKQSLQKKIWRKKFAFSIKNSSTLGAYLDIETSHLLPPIRTGNIQALDKKLRIISKEPAGPNYGGEQFIRALLATEDWLGPDWLGPLCTVDLVLFNEMLTDAITNRMTYSSIFLSKFSFLQEHVGIAMLNWDMAFNAAAQGDYRGLERLAKNASLKRLKIYYQADYRSPPLLYRLACLYDQKKNIQKASFFFKQALEAYKSDMPIEHVAHAAKFYQDTKQFDLSEPLLQKLTDRSRAPSKLFWLIQLGNVKYSLKKDVEALMIFQTAALEVNKMTPTIILTDLANRLFNLKDYSTAYKLYEQAYLCLRKKRFSTPDDLRMKLALSAYKSKQFDQAVYLFKKVFKNNPTIINTDPLFALKAVDAYFKTGQFKAALALLSKLADLGKNSGVYHKVLFFQENCYQALNGNLHQHLAKK</sequence>
<dbReference type="InterPro" id="IPR019734">
    <property type="entry name" value="TPR_rpt"/>
</dbReference>